<keyword evidence="1" id="KW-0547">Nucleotide-binding</keyword>
<dbReference type="GO" id="GO:0016787">
    <property type="term" value="F:hydrolase activity"/>
    <property type="evidence" value="ECO:0007669"/>
    <property type="project" value="UniProtKB-KW"/>
</dbReference>
<dbReference type="InterPro" id="IPR050534">
    <property type="entry name" value="Coronavir_polyprotein_1ab"/>
</dbReference>
<keyword evidence="4" id="KW-0067">ATP-binding</keyword>
<dbReference type="EMBL" id="CP022278">
    <property type="protein sequence ID" value="ASK27963.1"/>
    <property type="molecule type" value="Genomic_DNA"/>
</dbReference>
<dbReference type="KEGG" id="nei:BG910_09710"/>
<dbReference type="PANTHER" id="PTHR43788:SF8">
    <property type="entry name" value="DNA-BINDING PROTEIN SMUBP-2"/>
    <property type="match status" value="1"/>
</dbReference>
<dbReference type="GO" id="GO:0043139">
    <property type="term" value="F:5'-3' DNA helicase activity"/>
    <property type="evidence" value="ECO:0007669"/>
    <property type="project" value="TreeGrafter"/>
</dbReference>
<proteinExistence type="predicted"/>
<evidence type="ECO:0000259" key="5">
    <source>
        <dbReference type="Pfam" id="PF13087"/>
    </source>
</evidence>
<organism evidence="6 7">
    <name type="scientific">Neisseria chenwenguii</name>
    <dbReference type="NCBI Taxonomy" id="1853278"/>
    <lineage>
        <taxon>Bacteria</taxon>
        <taxon>Pseudomonadati</taxon>
        <taxon>Pseudomonadota</taxon>
        <taxon>Betaproteobacteria</taxon>
        <taxon>Neisseriales</taxon>
        <taxon>Neisseriaceae</taxon>
        <taxon>Neisseria</taxon>
    </lineage>
</organism>
<keyword evidence="3" id="KW-0347">Helicase</keyword>
<feature type="domain" description="DNA2/NAM7 helicase-like C-terminal" evidence="5">
    <location>
        <begin position="14"/>
        <end position="192"/>
    </location>
</feature>
<dbReference type="RefSeq" id="WP_089036656.1">
    <property type="nucleotide sequence ID" value="NZ_CP022278.1"/>
</dbReference>
<evidence type="ECO:0000313" key="7">
    <source>
        <dbReference type="Proteomes" id="UP000198238"/>
    </source>
</evidence>
<dbReference type="InterPro" id="IPR027417">
    <property type="entry name" value="P-loop_NTPase"/>
</dbReference>
<accession>A0A220S3R1</accession>
<dbReference type="Proteomes" id="UP000198238">
    <property type="component" value="Chromosome"/>
</dbReference>
<evidence type="ECO:0000256" key="3">
    <source>
        <dbReference type="ARBA" id="ARBA00022806"/>
    </source>
</evidence>
<dbReference type="Gene3D" id="3.40.50.300">
    <property type="entry name" value="P-loop containing nucleotide triphosphate hydrolases"/>
    <property type="match status" value="1"/>
</dbReference>
<keyword evidence="7" id="KW-1185">Reference proteome</keyword>
<dbReference type="AlphaFoldDB" id="A0A220S3R1"/>
<dbReference type="InterPro" id="IPR041679">
    <property type="entry name" value="DNA2/NAM7-like_C"/>
</dbReference>
<reference evidence="6 7" key="1">
    <citation type="submission" date="2017-06" db="EMBL/GenBank/DDBJ databases">
        <title>Neisseria chenwenguii sp. nov., isolated from the intestinal contents of Tibetan Plateau Pika in Yushu, Qinghai Province, China.</title>
        <authorList>
            <person name="Zhang G."/>
        </authorList>
    </citation>
    <scope>NUCLEOTIDE SEQUENCE [LARGE SCALE GENOMIC DNA]</scope>
    <source>
        <strain evidence="6 7">10023</strain>
    </source>
</reference>
<keyword evidence="2" id="KW-0378">Hydrolase</keyword>
<protein>
    <recommendedName>
        <fullName evidence="5">DNA2/NAM7 helicase-like C-terminal domain-containing protein</fullName>
    </recommendedName>
</protein>
<name>A0A220S3R1_9NEIS</name>
<dbReference type="SUPFAM" id="SSF52540">
    <property type="entry name" value="P-loop containing nucleoside triphosphate hydrolases"/>
    <property type="match status" value="1"/>
</dbReference>
<dbReference type="GO" id="GO:0005524">
    <property type="term" value="F:ATP binding"/>
    <property type="evidence" value="ECO:0007669"/>
    <property type="project" value="UniProtKB-KW"/>
</dbReference>
<evidence type="ECO:0000256" key="4">
    <source>
        <dbReference type="ARBA" id="ARBA00022840"/>
    </source>
</evidence>
<gene>
    <name evidence="6" type="ORF">BG910_09710</name>
</gene>
<evidence type="ECO:0000313" key="6">
    <source>
        <dbReference type="EMBL" id="ASK27963.1"/>
    </source>
</evidence>
<sequence length="231" mass="26135">MLQGSVETWIGSPLRVHRRCVEPMFGIANAIAYENKMIFFNPSPELPKRQPETAAFHLGPSSWVQVAGEAKPRQFVQEQADLVIEMLDLMVKRENSLPDLYIITPFKQIKNKVIEQIVGRVGFSRKGELKKWCNANIGTVHTFQGKEEKAVWLVLGCDRKTGGAADWAAGKPNLLNVALTRAKQWVFVIGDRELWGRKLFFKVAAQRLGMISGEEFKERVLGKERLSEQSV</sequence>
<evidence type="ECO:0000256" key="2">
    <source>
        <dbReference type="ARBA" id="ARBA00022801"/>
    </source>
</evidence>
<dbReference type="Pfam" id="PF13087">
    <property type="entry name" value="AAA_12"/>
    <property type="match status" value="1"/>
</dbReference>
<dbReference type="PANTHER" id="PTHR43788">
    <property type="entry name" value="DNA2/NAM7 HELICASE FAMILY MEMBER"/>
    <property type="match status" value="1"/>
</dbReference>
<evidence type="ECO:0000256" key="1">
    <source>
        <dbReference type="ARBA" id="ARBA00022741"/>
    </source>
</evidence>